<feature type="region of interest" description="Disordered" evidence="1">
    <location>
        <begin position="1"/>
        <end position="98"/>
    </location>
</feature>
<feature type="compositionally biased region" description="Basic residues" evidence="1">
    <location>
        <begin position="19"/>
        <end position="39"/>
    </location>
</feature>
<feature type="compositionally biased region" description="Acidic residues" evidence="1">
    <location>
        <begin position="63"/>
        <end position="76"/>
    </location>
</feature>
<name>A0AAD5Q4C1_PYTIN</name>
<dbReference type="PANTHER" id="PTHR47422:SF1">
    <property type="entry name" value="DNAJ HEAT SHOCK N-TERMINAL DOMAIN-CONTAINING PROTEIN"/>
    <property type="match status" value="1"/>
</dbReference>
<accession>A0AAD5Q4C1</accession>
<dbReference type="PANTHER" id="PTHR47422">
    <property type="entry name" value="DNAJ HEAT SHOCK N-TERMINAL DOMAIN-CONTAINING PROTEIN"/>
    <property type="match status" value="1"/>
</dbReference>
<dbReference type="EMBL" id="JAKCXM010000536">
    <property type="protein sequence ID" value="KAJ0393066.1"/>
    <property type="molecule type" value="Genomic_DNA"/>
</dbReference>
<evidence type="ECO:0000313" key="2">
    <source>
        <dbReference type="EMBL" id="KAJ0393066.1"/>
    </source>
</evidence>
<comment type="caution">
    <text evidence="2">The sequence shown here is derived from an EMBL/GenBank/DDBJ whole genome shotgun (WGS) entry which is preliminary data.</text>
</comment>
<feature type="compositionally biased region" description="Basic residues" evidence="1">
    <location>
        <begin position="49"/>
        <end position="59"/>
    </location>
</feature>
<protein>
    <submittedName>
        <fullName evidence="2">Uncharacterized protein</fullName>
    </submittedName>
</protein>
<keyword evidence="3" id="KW-1185">Reference proteome</keyword>
<evidence type="ECO:0000256" key="1">
    <source>
        <dbReference type="SAM" id="MobiDB-lite"/>
    </source>
</evidence>
<feature type="region of interest" description="Disordered" evidence="1">
    <location>
        <begin position="210"/>
        <end position="238"/>
    </location>
</feature>
<feature type="region of interest" description="Disordered" evidence="1">
    <location>
        <begin position="313"/>
        <end position="363"/>
    </location>
</feature>
<reference evidence="2" key="1">
    <citation type="submission" date="2021-12" db="EMBL/GenBank/DDBJ databases">
        <title>Prjna785345.</title>
        <authorList>
            <person name="Rujirawat T."/>
            <person name="Krajaejun T."/>
        </authorList>
    </citation>
    <scope>NUCLEOTIDE SEQUENCE</scope>
    <source>
        <strain evidence="2">Pi057C3</strain>
    </source>
</reference>
<sequence>MAAMSSPPRKRSHREDRSRLRKPKRKERKGKKASKKSRKRERERSPDGRKHKRRRHRHRNDSSSDDDSDSDSDGDSGSDSGSEARRHRSDRRAKPIQPDHKVRFSSVFAISLESNELTRTKAALVVVRELLSEFPSIAPELLSLLQMLDDGEVAVLSGISNPRILSQLSTLFPLLGLENVPDVPDAFRVPKASLQASLLETVAGMLSMDGVSGEDKPAAPPTERQKARVTPIGPQMPANMPFPTEDEEDDDADIGPALPGTKGYRQADPLVEAEMERRALEMAERARGGAAAKDAPSASMVREDWMTQMPEKDPLFRDAMGPSVRRSSGKPAAFRSKEPAAIDHSWFDSPEERDRAQRAKMDM</sequence>
<feature type="compositionally biased region" description="Basic and acidic residues" evidence="1">
    <location>
        <begin position="350"/>
        <end position="363"/>
    </location>
</feature>
<gene>
    <name evidence="2" type="ORF">P43SY_005880</name>
</gene>
<evidence type="ECO:0000313" key="3">
    <source>
        <dbReference type="Proteomes" id="UP001209570"/>
    </source>
</evidence>
<organism evidence="2 3">
    <name type="scientific">Pythium insidiosum</name>
    <name type="common">Pythiosis disease agent</name>
    <dbReference type="NCBI Taxonomy" id="114742"/>
    <lineage>
        <taxon>Eukaryota</taxon>
        <taxon>Sar</taxon>
        <taxon>Stramenopiles</taxon>
        <taxon>Oomycota</taxon>
        <taxon>Peronosporomycetes</taxon>
        <taxon>Pythiales</taxon>
        <taxon>Pythiaceae</taxon>
        <taxon>Pythium</taxon>
    </lineage>
</organism>
<dbReference type="AlphaFoldDB" id="A0AAD5Q4C1"/>
<proteinExistence type="predicted"/>
<dbReference type="Proteomes" id="UP001209570">
    <property type="component" value="Unassembled WGS sequence"/>
</dbReference>